<feature type="coiled-coil region" evidence="1">
    <location>
        <begin position="108"/>
        <end position="177"/>
    </location>
</feature>
<dbReference type="AlphaFoldDB" id="A0AAV3YBN3"/>
<dbReference type="PANTHER" id="PTHR33820:SF2">
    <property type="entry name" value="COILED-COIL DOMAIN-CONTAINING PROTEIN 17"/>
    <property type="match status" value="1"/>
</dbReference>
<keyword evidence="1" id="KW-0175">Coiled coil</keyword>
<gene>
    <name evidence="3" type="ORF">PoB_000666500</name>
</gene>
<protein>
    <submittedName>
        <fullName evidence="3">Coiled-coil domain-containing protein 17</fullName>
    </submittedName>
</protein>
<feature type="region of interest" description="Disordered" evidence="2">
    <location>
        <begin position="582"/>
        <end position="623"/>
    </location>
</feature>
<feature type="region of interest" description="Disordered" evidence="2">
    <location>
        <begin position="282"/>
        <end position="303"/>
    </location>
</feature>
<evidence type="ECO:0000256" key="1">
    <source>
        <dbReference type="SAM" id="Coils"/>
    </source>
</evidence>
<feature type="compositionally biased region" description="Polar residues" evidence="2">
    <location>
        <begin position="522"/>
        <end position="541"/>
    </location>
</feature>
<proteinExistence type="predicted"/>
<organism evidence="3 4">
    <name type="scientific">Plakobranchus ocellatus</name>
    <dbReference type="NCBI Taxonomy" id="259542"/>
    <lineage>
        <taxon>Eukaryota</taxon>
        <taxon>Metazoa</taxon>
        <taxon>Spiralia</taxon>
        <taxon>Lophotrochozoa</taxon>
        <taxon>Mollusca</taxon>
        <taxon>Gastropoda</taxon>
        <taxon>Heterobranchia</taxon>
        <taxon>Euthyneura</taxon>
        <taxon>Panpulmonata</taxon>
        <taxon>Sacoglossa</taxon>
        <taxon>Placobranchoidea</taxon>
        <taxon>Plakobranchidae</taxon>
        <taxon>Plakobranchus</taxon>
    </lineage>
</organism>
<reference evidence="3 4" key="1">
    <citation type="journal article" date="2021" name="Elife">
        <title>Chloroplast acquisition without the gene transfer in kleptoplastic sea slugs, Plakobranchus ocellatus.</title>
        <authorList>
            <person name="Maeda T."/>
            <person name="Takahashi S."/>
            <person name="Yoshida T."/>
            <person name="Shimamura S."/>
            <person name="Takaki Y."/>
            <person name="Nagai Y."/>
            <person name="Toyoda A."/>
            <person name="Suzuki Y."/>
            <person name="Arimoto A."/>
            <person name="Ishii H."/>
            <person name="Satoh N."/>
            <person name="Nishiyama T."/>
            <person name="Hasebe M."/>
            <person name="Maruyama T."/>
            <person name="Minagawa J."/>
            <person name="Obokata J."/>
            <person name="Shigenobu S."/>
        </authorList>
    </citation>
    <scope>NUCLEOTIDE SEQUENCE [LARGE SCALE GENOMIC DNA]</scope>
</reference>
<feature type="region of interest" description="Disordered" evidence="2">
    <location>
        <begin position="410"/>
        <end position="541"/>
    </location>
</feature>
<dbReference type="InterPro" id="IPR038800">
    <property type="entry name" value="CCDC17"/>
</dbReference>
<feature type="compositionally biased region" description="Polar residues" evidence="2">
    <location>
        <begin position="600"/>
        <end position="612"/>
    </location>
</feature>
<evidence type="ECO:0000313" key="4">
    <source>
        <dbReference type="Proteomes" id="UP000735302"/>
    </source>
</evidence>
<dbReference type="EMBL" id="BLXT01000801">
    <property type="protein sequence ID" value="GFN80159.1"/>
    <property type="molecule type" value="Genomic_DNA"/>
</dbReference>
<name>A0AAV3YBN3_9GAST</name>
<dbReference type="PANTHER" id="PTHR33820">
    <property type="entry name" value="COILED-COIL DOMAIN-CONTAINING PROTEIN 17"/>
    <property type="match status" value="1"/>
</dbReference>
<sequence length="683" mass="78373">MPVEDTLADLRLLKAQRSRQRELRDLEERKLLDELYDTDRRLRGSPRQRDNRKKLQLSKDETVREMQIQYERHRERDLLAGVRKRNYRRKPEPPRYNPSADPKVKQLAESHGRNMESFHNKNRDLERQREEIRRRLEGLGRRPIKEDDSMNALLQELKDQEARNQRMLEELRRILASQNIPMPHVSEPKTSRYVYPIYYGNSLVAEIIAVRQAYIQNGGNDPDILQQLAQMQAEAQAIDDSLRNRPAIKIKGKSHPDNSNLFALELENERLQRQLLLLQEQNVQARHRRKDDREGRRRGPRPRAISMHRLFQPQVHQPRRRAITNYTELRPLDVTRAFPPPRRKPPEQWVLERTDITAIDRFKEKIDSDLQNKFGYDLGGSRMSFVRHQVPEDISPRTGKDRSHEGVTTLVPEHGETQSAEGVTTPVPEPGKTRSHEGVTTLVPGVDDSLVGPKPTSENDRDTRLPPLDLKSLVEAKPDANSPPPQKLPLSGQPVRKEWPRPDRVKALALNLGGRGPATGPAQATNDTRPSATKASVTHNQPTQFEDEFFAHTSRTDPGGNPLNAKRARYILDHTSLSQYKPLDEQYGGKPGTETKRSSENITEGNKPNNEPTVGRHREKSVARKKRAYVAEKPHENGIAEAAHHGSESDICRICKDYVAHWPLIKPDEEIVAVDKTAYEIST</sequence>
<evidence type="ECO:0000313" key="3">
    <source>
        <dbReference type="EMBL" id="GFN80159.1"/>
    </source>
</evidence>
<dbReference type="Proteomes" id="UP000735302">
    <property type="component" value="Unassembled WGS sequence"/>
</dbReference>
<accession>A0AAV3YBN3</accession>
<feature type="compositionally biased region" description="Basic and acidic residues" evidence="2">
    <location>
        <begin position="495"/>
        <end position="506"/>
    </location>
</feature>
<comment type="caution">
    <text evidence="3">The sequence shown here is derived from an EMBL/GenBank/DDBJ whole genome shotgun (WGS) entry which is preliminary data.</text>
</comment>
<keyword evidence="4" id="KW-1185">Reference proteome</keyword>
<evidence type="ECO:0000256" key="2">
    <source>
        <dbReference type="SAM" id="MobiDB-lite"/>
    </source>
</evidence>